<dbReference type="SUPFAM" id="SSF53756">
    <property type="entry name" value="UDP-Glycosyltransferase/glycogen phosphorylase"/>
    <property type="match status" value="1"/>
</dbReference>
<gene>
    <name evidence="4" type="ORF">UY92_C0013G0059</name>
</gene>
<evidence type="ECO:0000313" key="5">
    <source>
        <dbReference type="Proteomes" id="UP000033870"/>
    </source>
</evidence>
<dbReference type="InterPro" id="IPR028098">
    <property type="entry name" value="Glyco_trans_4-like_N"/>
</dbReference>
<organism evidence="4 5">
    <name type="scientific">Candidatus Magasanikbacteria bacterium GW2011_GWA2_56_11</name>
    <dbReference type="NCBI Taxonomy" id="1619044"/>
    <lineage>
        <taxon>Bacteria</taxon>
        <taxon>Candidatus Magasanikiibacteriota</taxon>
    </lineage>
</organism>
<evidence type="ECO:0000313" key="4">
    <source>
        <dbReference type="EMBL" id="KKW41860.1"/>
    </source>
</evidence>
<dbReference type="Pfam" id="PF13692">
    <property type="entry name" value="Glyco_trans_1_4"/>
    <property type="match status" value="1"/>
</dbReference>
<evidence type="ECO:0000259" key="3">
    <source>
        <dbReference type="Pfam" id="PF13439"/>
    </source>
</evidence>
<proteinExistence type="predicted"/>
<accession>A0A0G1YF81</accession>
<dbReference type="STRING" id="1619044.UY92_C0013G0059"/>
<dbReference type="PANTHER" id="PTHR12526">
    <property type="entry name" value="GLYCOSYLTRANSFERASE"/>
    <property type="match status" value="1"/>
</dbReference>
<dbReference type="Pfam" id="PF13439">
    <property type="entry name" value="Glyco_transf_4"/>
    <property type="match status" value="1"/>
</dbReference>
<evidence type="ECO:0000256" key="1">
    <source>
        <dbReference type="ARBA" id="ARBA00022676"/>
    </source>
</evidence>
<dbReference type="AlphaFoldDB" id="A0A0G1YF81"/>
<comment type="caution">
    <text evidence="4">The sequence shown here is derived from an EMBL/GenBank/DDBJ whole genome shotgun (WGS) entry which is preliminary data.</text>
</comment>
<dbReference type="Proteomes" id="UP000033870">
    <property type="component" value="Unassembled WGS sequence"/>
</dbReference>
<name>A0A0G1YF81_9BACT</name>
<dbReference type="PANTHER" id="PTHR12526:SF510">
    <property type="entry name" value="D-INOSITOL 3-PHOSPHATE GLYCOSYLTRANSFERASE"/>
    <property type="match status" value="1"/>
</dbReference>
<feature type="domain" description="Glycosyltransferase subfamily 4-like N-terminal" evidence="3">
    <location>
        <begin position="29"/>
        <end position="175"/>
    </location>
</feature>
<reference evidence="4 5" key="1">
    <citation type="journal article" date="2015" name="Nature">
        <title>rRNA introns, odd ribosomes, and small enigmatic genomes across a large radiation of phyla.</title>
        <authorList>
            <person name="Brown C.T."/>
            <person name="Hug L.A."/>
            <person name="Thomas B.C."/>
            <person name="Sharon I."/>
            <person name="Castelle C.J."/>
            <person name="Singh A."/>
            <person name="Wilkins M.J."/>
            <person name="Williams K.H."/>
            <person name="Banfield J.F."/>
        </authorList>
    </citation>
    <scope>NUCLEOTIDE SEQUENCE [LARGE SCALE GENOMIC DNA]</scope>
</reference>
<dbReference type="EMBL" id="LCRX01000013">
    <property type="protein sequence ID" value="KKW41860.1"/>
    <property type="molecule type" value="Genomic_DNA"/>
</dbReference>
<dbReference type="GO" id="GO:0016757">
    <property type="term" value="F:glycosyltransferase activity"/>
    <property type="evidence" value="ECO:0007669"/>
    <property type="project" value="UniProtKB-KW"/>
</dbReference>
<keyword evidence="2" id="KW-0808">Transferase</keyword>
<evidence type="ECO:0000256" key="2">
    <source>
        <dbReference type="ARBA" id="ARBA00022679"/>
    </source>
</evidence>
<sequence>MFSLDRSLLDSRSRAAFRMRLYGETDELFIVVPDSTRRSLDLGPRVHVTTTGGRTKLCQLYGLVAVGAKLAAEMDVSIVTAQDPFFTGWAGMRVRRRLRPRRALTLEVQVHGDFFGSRYYLASGLMNAVRYATARYCVLPRADRIRVAGQRVRQSLLRLGIPDERLAVRPVPLDQEKLRTTVARNLRQEYPDDEKIFVYVGRLEPVKGADWLIDIFSELIRTHKKRYRLIVVGDGSCRRQLERRAARKKCADAVIFLGQAADPFPYIKGATAVVFPSLSEGYGLVPLEARALCTPVIMTDVGVANYELEPGPEVRIVPVGDRAGFKQAMLRI</sequence>
<keyword evidence="1" id="KW-0328">Glycosyltransferase</keyword>
<dbReference type="Gene3D" id="3.40.50.2000">
    <property type="entry name" value="Glycogen Phosphorylase B"/>
    <property type="match status" value="2"/>
</dbReference>
<protein>
    <recommendedName>
        <fullName evidence="3">Glycosyltransferase subfamily 4-like N-terminal domain-containing protein</fullName>
    </recommendedName>
</protein>